<accession>A0ACC2JKJ0</accession>
<proteinExistence type="predicted"/>
<evidence type="ECO:0000313" key="1">
    <source>
        <dbReference type="EMBL" id="KAJ8127951.1"/>
    </source>
</evidence>
<name>A0ACC2JKJ0_9PEZI</name>
<evidence type="ECO:0000313" key="2">
    <source>
        <dbReference type="Proteomes" id="UP001153332"/>
    </source>
</evidence>
<dbReference type="Proteomes" id="UP001153332">
    <property type="component" value="Unassembled WGS sequence"/>
</dbReference>
<comment type="caution">
    <text evidence="1">The sequence shown here is derived from an EMBL/GenBank/DDBJ whole genome shotgun (WGS) entry which is preliminary data.</text>
</comment>
<dbReference type="EMBL" id="JAPUUL010001239">
    <property type="protein sequence ID" value="KAJ8127951.1"/>
    <property type="molecule type" value="Genomic_DNA"/>
</dbReference>
<reference evidence="1" key="1">
    <citation type="submission" date="2022-12" db="EMBL/GenBank/DDBJ databases">
        <title>Genome Sequence of Lasiodiplodia mahajangana.</title>
        <authorList>
            <person name="Buettner E."/>
        </authorList>
    </citation>
    <scope>NUCLEOTIDE SEQUENCE</scope>
    <source>
        <strain evidence="1">VT137</strain>
    </source>
</reference>
<protein>
    <submittedName>
        <fullName evidence="1">Uncharacterized protein</fullName>
    </submittedName>
</protein>
<sequence length="303" mass="32775">MEDADTARTRALVSSTMDSMLGFDAYIRQLADSGGLNIPNGFDPIFNLGSDTFLGTGDFVSQCLPPPSSSSAYAGPSGSLDGSFSPRAPDESQKRSRNIFCNCKTLAVKELLSMPFHSEEDTGSLDVTFSRLKQAIRTSEECISCTCTTRDEMSIIITSTLIGHIIEGFEICMERANPLTGINGVNTADSSEDSSPGSVVPTLSWGVLQIEPDEEAELRQHMWLIQLRKLQRVIKKLGVAVGLLRNVQDSGNSAHICSEGGVSTKEVGMSRIGGRFTKKPYREKEVTSLGDLPAVLWPMATNI</sequence>
<organism evidence="1 2">
    <name type="scientific">Lasiodiplodia mahajangana</name>
    <dbReference type="NCBI Taxonomy" id="1108764"/>
    <lineage>
        <taxon>Eukaryota</taxon>
        <taxon>Fungi</taxon>
        <taxon>Dikarya</taxon>
        <taxon>Ascomycota</taxon>
        <taxon>Pezizomycotina</taxon>
        <taxon>Dothideomycetes</taxon>
        <taxon>Dothideomycetes incertae sedis</taxon>
        <taxon>Botryosphaeriales</taxon>
        <taxon>Botryosphaeriaceae</taxon>
        <taxon>Lasiodiplodia</taxon>
    </lineage>
</organism>
<gene>
    <name evidence="1" type="ORF">O1611_g5685</name>
</gene>
<keyword evidence="2" id="KW-1185">Reference proteome</keyword>